<name>A0A127F8N1_STEDE</name>
<proteinExistence type="predicted"/>
<dbReference type="KEGG" id="sdf:ACG33_06710"/>
<dbReference type="Proteomes" id="UP000070250">
    <property type="component" value="Chromosome"/>
</dbReference>
<protein>
    <submittedName>
        <fullName evidence="1">Uncharacterized protein</fullName>
    </submittedName>
</protein>
<dbReference type="OrthoDB" id="9807853at2"/>
<organism evidence="1 2">
    <name type="scientific">Steroidobacter denitrificans</name>
    <dbReference type="NCBI Taxonomy" id="465721"/>
    <lineage>
        <taxon>Bacteria</taxon>
        <taxon>Pseudomonadati</taxon>
        <taxon>Pseudomonadota</taxon>
        <taxon>Gammaproteobacteria</taxon>
        <taxon>Steroidobacterales</taxon>
        <taxon>Steroidobacteraceae</taxon>
        <taxon>Steroidobacter</taxon>
    </lineage>
</organism>
<evidence type="ECO:0000313" key="1">
    <source>
        <dbReference type="EMBL" id="AMN46793.1"/>
    </source>
</evidence>
<sequence length="99" mass="11520">MLDPSELQRRKELYVRDEESAERPPKRSFTVPREALLAGELERRRVPKSIDTSERTARRVISALLEKRLLTSGSHKVPLRLGFPIDVVEHWFPKLYPAT</sequence>
<dbReference type="STRING" id="465721.ACG33_06710"/>
<reference evidence="1 2" key="1">
    <citation type="submission" date="2015-06" db="EMBL/GenBank/DDBJ databases">
        <title>A Comprehensive Approach to Explore the Metabolic and Phylogenetic Diversity of Bacterial Steroid Degradation in the Environment: Testosterone as an Example.</title>
        <authorList>
            <person name="Yang F.-C."/>
            <person name="Chen Y.-L."/>
            <person name="Yu C.-P."/>
            <person name="Tang S.-L."/>
            <person name="Wang P.-H."/>
            <person name="Ismail W."/>
            <person name="Wang C.-H."/>
            <person name="Yang C.-Y."/>
            <person name="Chiang Y.-R."/>
        </authorList>
    </citation>
    <scope>NUCLEOTIDE SEQUENCE [LARGE SCALE GENOMIC DNA]</scope>
    <source>
        <strain evidence="1 2">DSM 18526</strain>
    </source>
</reference>
<dbReference type="RefSeq" id="WP_066919780.1">
    <property type="nucleotide sequence ID" value="NZ_CP011971.1"/>
</dbReference>
<gene>
    <name evidence="1" type="ORF">ACG33_06710</name>
</gene>
<accession>A0A127F8N1</accession>
<dbReference type="EMBL" id="CP011971">
    <property type="protein sequence ID" value="AMN46793.1"/>
    <property type="molecule type" value="Genomic_DNA"/>
</dbReference>
<keyword evidence="2" id="KW-1185">Reference proteome</keyword>
<dbReference type="AlphaFoldDB" id="A0A127F8N1"/>
<evidence type="ECO:0000313" key="2">
    <source>
        <dbReference type="Proteomes" id="UP000070250"/>
    </source>
</evidence>